<evidence type="ECO:0000313" key="2">
    <source>
        <dbReference type="Proteomes" id="UP000730481"/>
    </source>
</evidence>
<reference evidence="1" key="1">
    <citation type="journal article" date="2017" name="Mycologia">
        <title>Fusarium algeriense, sp. nov., a novel toxigenic crown rot pathogen of durum wheat from Algeria is nested in the Fusarium burgessii species complex.</title>
        <authorList>
            <person name="Laraba I."/>
            <person name="Keddad A."/>
            <person name="Boureghda H."/>
            <person name="Abdallah N."/>
            <person name="Vaughan M.M."/>
            <person name="Proctor R.H."/>
            <person name="Busman M."/>
            <person name="O'Donnell K."/>
        </authorList>
    </citation>
    <scope>NUCLEOTIDE SEQUENCE</scope>
    <source>
        <strain evidence="1">NRRL 25174</strain>
    </source>
</reference>
<organism evidence="1 2">
    <name type="scientific">Fusarium beomiforme</name>
    <dbReference type="NCBI Taxonomy" id="44412"/>
    <lineage>
        <taxon>Eukaryota</taxon>
        <taxon>Fungi</taxon>
        <taxon>Dikarya</taxon>
        <taxon>Ascomycota</taxon>
        <taxon>Pezizomycotina</taxon>
        <taxon>Sordariomycetes</taxon>
        <taxon>Hypocreomycetidae</taxon>
        <taxon>Hypocreales</taxon>
        <taxon>Nectriaceae</taxon>
        <taxon>Fusarium</taxon>
        <taxon>Fusarium burgessii species complex</taxon>
    </lineage>
</organism>
<keyword evidence="2" id="KW-1185">Reference proteome</keyword>
<proteinExistence type="predicted"/>
<gene>
    <name evidence="1" type="ORF">FBEOM_5084</name>
</gene>
<accession>A0A9P5AM53</accession>
<evidence type="ECO:0000313" key="1">
    <source>
        <dbReference type="EMBL" id="KAF4341033.1"/>
    </source>
</evidence>
<dbReference type="Proteomes" id="UP000730481">
    <property type="component" value="Unassembled WGS sequence"/>
</dbReference>
<sequence length="103" mass="11780">MARVLDLSLIALKAHIAGSPDAARYPGYSKLIYNQKGQILNKQVRLPRTQSVKPEKPNAILDKKTEKLAPKIPKKDPNEAATEKNIPWYMRKRAVERFDHMDD</sequence>
<name>A0A9P5AM53_9HYPO</name>
<dbReference type="EMBL" id="PVQB02000206">
    <property type="protein sequence ID" value="KAF4341033.1"/>
    <property type="molecule type" value="Genomic_DNA"/>
</dbReference>
<comment type="caution">
    <text evidence="1">The sequence shown here is derived from an EMBL/GenBank/DDBJ whole genome shotgun (WGS) entry which is preliminary data.</text>
</comment>
<dbReference type="OrthoDB" id="5044250at2759"/>
<reference evidence="1" key="2">
    <citation type="submission" date="2020-02" db="EMBL/GenBank/DDBJ databases">
        <title>Identification and distribution of gene clusters putatively required for synthesis of sphingolipid metabolism inhibitors in phylogenetically diverse species of the filamentous fungus Fusarium.</title>
        <authorList>
            <person name="Kim H.-S."/>
            <person name="Busman M."/>
            <person name="Brown D.W."/>
            <person name="Divon H."/>
            <person name="Uhlig S."/>
            <person name="Proctor R.H."/>
        </authorList>
    </citation>
    <scope>NUCLEOTIDE SEQUENCE</scope>
    <source>
        <strain evidence="1">NRRL 25174</strain>
    </source>
</reference>
<protein>
    <submittedName>
        <fullName evidence="1">Uncharacterized protein</fullName>
    </submittedName>
</protein>
<dbReference type="AlphaFoldDB" id="A0A9P5AM53"/>